<dbReference type="HOGENOM" id="CLU_1344518_0_0_1"/>
<protein>
    <recommendedName>
        <fullName evidence="4">Protein TsetseEP domain-containing protein</fullName>
    </recommendedName>
</protein>
<dbReference type="InParanoid" id="B4MTV5"/>
<sequence length="206" mass="22241">MKAIVLCLLVLVSASCVLSASVNTKDVAIPDIKALQTKLDALLSKYQKMDSNDDYMSVEQQGFIKSVIKILGTSWDGILGLTCLIQEFADVILTCTTYVKAVNDCGVAIPEDIQAIIDSIKEAGIQLLHILSFETKVCDDSDSGTECLAKLVEAGVELVETIKATIRDIGEFPSNTSSCFVGATKTLVDGCNAFVPNCQKCIDKYW</sequence>
<dbReference type="KEGG" id="dwi:6641783"/>
<evidence type="ECO:0000313" key="2">
    <source>
        <dbReference type="EMBL" id="EDW75544.1"/>
    </source>
</evidence>
<evidence type="ECO:0000313" key="3">
    <source>
        <dbReference type="Proteomes" id="UP000007798"/>
    </source>
</evidence>
<keyword evidence="1" id="KW-0732">Signal</keyword>
<evidence type="ECO:0008006" key="4">
    <source>
        <dbReference type="Google" id="ProtNLM"/>
    </source>
</evidence>
<gene>
    <name evidence="2" type="primary">Dwil\GK23760</name>
    <name evidence="2" type="ORF">Dwil_GK23760</name>
</gene>
<feature type="chain" id="PRO_5002818613" description="Protein TsetseEP domain-containing protein" evidence="1">
    <location>
        <begin position="20"/>
        <end position="206"/>
    </location>
</feature>
<dbReference type="PROSITE" id="PS51257">
    <property type="entry name" value="PROKAR_LIPOPROTEIN"/>
    <property type="match status" value="1"/>
</dbReference>
<dbReference type="PhylomeDB" id="B4MTV5"/>
<keyword evidence="3" id="KW-1185">Reference proteome</keyword>
<dbReference type="Proteomes" id="UP000007798">
    <property type="component" value="Unassembled WGS sequence"/>
</dbReference>
<dbReference type="OrthoDB" id="7838575at2759"/>
<dbReference type="EMBL" id="CH963852">
    <property type="protein sequence ID" value="EDW75544.1"/>
    <property type="molecule type" value="Genomic_DNA"/>
</dbReference>
<accession>B4MTV5</accession>
<name>B4MTV5_DROWI</name>
<reference evidence="2 3" key="1">
    <citation type="journal article" date="2007" name="Nature">
        <title>Evolution of genes and genomes on the Drosophila phylogeny.</title>
        <authorList>
            <consortium name="Drosophila 12 Genomes Consortium"/>
            <person name="Clark A.G."/>
            <person name="Eisen M.B."/>
            <person name="Smith D.R."/>
            <person name="Bergman C.M."/>
            <person name="Oliver B."/>
            <person name="Markow T.A."/>
            <person name="Kaufman T.C."/>
            <person name="Kellis M."/>
            <person name="Gelbart W."/>
            <person name="Iyer V.N."/>
            <person name="Pollard D.A."/>
            <person name="Sackton T.B."/>
            <person name="Larracuente A.M."/>
            <person name="Singh N.D."/>
            <person name="Abad J.P."/>
            <person name="Abt D.N."/>
            <person name="Adryan B."/>
            <person name="Aguade M."/>
            <person name="Akashi H."/>
            <person name="Anderson W.W."/>
            <person name="Aquadro C.F."/>
            <person name="Ardell D.H."/>
            <person name="Arguello R."/>
            <person name="Artieri C.G."/>
            <person name="Barbash D.A."/>
            <person name="Barker D."/>
            <person name="Barsanti P."/>
            <person name="Batterham P."/>
            <person name="Batzoglou S."/>
            <person name="Begun D."/>
            <person name="Bhutkar A."/>
            <person name="Blanco E."/>
            <person name="Bosak S.A."/>
            <person name="Bradley R.K."/>
            <person name="Brand A.D."/>
            <person name="Brent M.R."/>
            <person name="Brooks A.N."/>
            <person name="Brown R.H."/>
            <person name="Butlin R.K."/>
            <person name="Caggese C."/>
            <person name="Calvi B.R."/>
            <person name="Bernardo de Carvalho A."/>
            <person name="Caspi A."/>
            <person name="Castrezana S."/>
            <person name="Celniker S.E."/>
            <person name="Chang J.L."/>
            <person name="Chapple C."/>
            <person name="Chatterji S."/>
            <person name="Chinwalla A."/>
            <person name="Civetta A."/>
            <person name="Clifton S.W."/>
            <person name="Comeron J.M."/>
            <person name="Costello J.C."/>
            <person name="Coyne J.A."/>
            <person name="Daub J."/>
            <person name="David R.G."/>
            <person name="Delcher A.L."/>
            <person name="Delehaunty K."/>
            <person name="Do C.B."/>
            <person name="Ebling H."/>
            <person name="Edwards K."/>
            <person name="Eickbush T."/>
            <person name="Evans J.D."/>
            <person name="Filipski A."/>
            <person name="Findeiss S."/>
            <person name="Freyhult E."/>
            <person name="Fulton L."/>
            <person name="Fulton R."/>
            <person name="Garcia A.C."/>
            <person name="Gardiner A."/>
            <person name="Garfield D.A."/>
            <person name="Garvin B.E."/>
            <person name="Gibson G."/>
            <person name="Gilbert D."/>
            <person name="Gnerre S."/>
            <person name="Godfrey J."/>
            <person name="Good R."/>
            <person name="Gotea V."/>
            <person name="Gravely B."/>
            <person name="Greenberg A.J."/>
            <person name="Griffiths-Jones S."/>
            <person name="Gross S."/>
            <person name="Guigo R."/>
            <person name="Gustafson E.A."/>
            <person name="Haerty W."/>
            <person name="Hahn M.W."/>
            <person name="Halligan D.L."/>
            <person name="Halpern A.L."/>
            <person name="Halter G.M."/>
            <person name="Han M.V."/>
            <person name="Heger A."/>
            <person name="Hillier L."/>
            <person name="Hinrichs A.S."/>
            <person name="Holmes I."/>
            <person name="Hoskins R.A."/>
            <person name="Hubisz M.J."/>
            <person name="Hultmark D."/>
            <person name="Huntley M.A."/>
            <person name="Jaffe D.B."/>
            <person name="Jagadeeshan S."/>
            <person name="Jeck W.R."/>
            <person name="Johnson J."/>
            <person name="Jones C.D."/>
            <person name="Jordan W.C."/>
            <person name="Karpen G.H."/>
            <person name="Kataoka E."/>
            <person name="Keightley P.D."/>
            <person name="Kheradpour P."/>
            <person name="Kirkness E.F."/>
            <person name="Koerich L.B."/>
            <person name="Kristiansen K."/>
            <person name="Kudrna D."/>
            <person name="Kulathinal R.J."/>
            <person name="Kumar S."/>
            <person name="Kwok R."/>
            <person name="Lander E."/>
            <person name="Langley C.H."/>
            <person name="Lapoint R."/>
            <person name="Lazzaro B.P."/>
            <person name="Lee S.J."/>
            <person name="Levesque L."/>
            <person name="Li R."/>
            <person name="Lin C.F."/>
            <person name="Lin M.F."/>
            <person name="Lindblad-Toh K."/>
            <person name="Llopart A."/>
            <person name="Long M."/>
            <person name="Low L."/>
            <person name="Lozovsky E."/>
            <person name="Lu J."/>
            <person name="Luo M."/>
            <person name="Machado C.A."/>
            <person name="Makalowski W."/>
            <person name="Marzo M."/>
            <person name="Matsuda M."/>
            <person name="Matzkin L."/>
            <person name="McAllister B."/>
            <person name="McBride C.S."/>
            <person name="McKernan B."/>
            <person name="McKernan K."/>
            <person name="Mendez-Lago M."/>
            <person name="Minx P."/>
            <person name="Mollenhauer M.U."/>
            <person name="Montooth K."/>
            <person name="Mount S.M."/>
            <person name="Mu X."/>
            <person name="Myers E."/>
            <person name="Negre B."/>
            <person name="Newfeld S."/>
            <person name="Nielsen R."/>
            <person name="Noor M.A."/>
            <person name="O'Grady P."/>
            <person name="Pachter L."/>
            <person name="Papaceit M."/>
            <person name="Parisi M.J."/>
            <person name="Parisi M."/>
            <person name="Parts L."/>
            <person name="Pedersen J.S."/>
            <person name="Pesole G."/>
            <person name="Phillippy A.M."/>
            <person name="Ponting C.P."/>
            <person name="Pop M."/>
            <person name="Porcelli D."/>
            <person name="Powell J.R."/>
            <person name="Prohaska S."/>
            <person name="Pruitt K."/>
            <person name="Puig M."/>
            <person name="Quesneville H."/>
            <person name="Ram K.R."/>
            <person name="Rand D."/>
            <person name="Rasmussen M.D."/>
            <person name="Reed L.K."/>
            <person name="Reenan R."/>
            <person name="Reily A."/>
            <person name="Remington K.A."/>
            <person name="Rieger T.T."/>
            <person name="Ritchie M.G."/>
            <person name="Robin C."/>
            <person name="Rogers Y.H."/>
            <person name="Rohde C."/>
            <person name="Rozas J."/>
            <person name="Rubenfield M.J."/>
            <person name="Ruiz A."/>
            <person name="Russo S."/>
            <person name="Salzberg S.L."/>
            <person name="Sanchez-Gracia A."/>
            <person name="Saranga D.J."/>
            <person name="Sato H."/>
            <person name="Schaeffer S.W."/>
            <person name="Schatz M.C."/>
            <person name="Schlenke T."/>
            <person name="Schwartz R."/>
            <person name="Segarra C."/>
            <person name="Singh R.S."/>
            <person name="Sirot L."/>
            <person name="Sirota M."/>
            <person name="Sisneros N.B."/>
            <person name="Smith C.D."/>
            <person name="Smith T.F."/>
            <person name="Spieth J."/>
            <person name="Stage D.E."/>
            <person name="Stark A."/>
            <person name="Stephan W."/>
            <person name="Strausberg R.L."/>
            <person name="Strempel S."/>
            <person name="Sturgill D."/>
            <person name="Sutton G."/>
            <person name="Sutton G.G."/>
            <person name="Tao W."/>
            <person name="Teichmann S."/>
            <person name="Tobari Y.N."/>
            <person name="Tomimura Y."/>
            <person name="Tsolas J.M."/>
            <person name="Valente V.L."/>
            <person name="Venter E."/>
            <person name="Venter J.C."/>
            <person name="Vicario S."/>
            <person name="Vieira F.G."/>
            <person name="Vilella A.J."/>
            <person name="Villasante A."/>
            <person name="Walenz B."/>
            <person name="Wang J."/>
            <person name="Wasserman M."/>
            <person name="Watts T."/>
            <person name="Wilson D."/>
            <person name="Wilson R.K."/>
            <person name="Wing R.A."/>
            <person name="Wolfner M.F."/>
            <person name="Wong A."/>
            <person name="Wong G.K."/>
            <person name="Wu C.I."/>
            <person name="Wu G."/>
            <person name="Yamamoto D."/>
            <person name="Yang H.P."/>
            <person name="Yang S.P."/>
            <person name="Yorke J.A."/>
            <person name="Yoshida K."/>
            <person name="Zdobnov E."/>
            <person name="Zhang P."/>
            <person name="Zhang Y."/>
            <person name="Zimin A.V."/>
            <person name="Baldwin J."/>
            <person name="Abdouelleil A."/>
            <person name="Abdulkadir J."/>
            <person name="Abebe A."/>
            <person name="Abera B."/>
            <person name="Abreu J."/>
            <person name="Acer S.C."/>
            <person name="Aftuck L."/>
            <person name="Alexander A."/>
            <person name="An P."/>
            <person name="Anderson E."/>
            <person name="Anderson S."/>
            <person name="Arachi H."/>
            <person name="Azer M."/>
            <person name="Bachantsang P."/>
            <person name="Barry A."/>
            <person name="Bayul T."/>
            <person name="Berlin A."/>
            <person name="Bessette D."/>
            <person name="Bloom T."/>
            <person name="Blye J."/>
            <person name="Boguslavskiy L."/>
            <person name="Bonnet C."/>
            <person name="Boukhgalter B."/>
            <person name="Bourzgui I."/>
            <person name="Brown A."/>
            <person name="Cahill P."/>
            <person name="Channer S."/>
            <person name="Cheshatsang Y."/>
            <person name="Chuda L."/>
            <person name="Citroen M."/>
            <person name="Collymore A."/>
            <person name="Cooke P."/>
            <person name="Costello M."/>
            <person name="D'Aco K."/>
            <person name="Daza R."/>
            <person name="De Haan G."/>
            <person name="DeGray S."/>
            <person name="DeMaso C."/>
            <person name="Dhargay N."/>
            <person name="Dooley K."/>
            <person name="Dooley E."/>
            <person name="Doricent M."/>
            <person name="Dorje P."/>
            <person name="Dorjee K."/>
            <person name="Dupes A."/>
            <person name="Elong R."/>
            <person name="Falk J."/>
            <person name="Farina A."/>
            <person name="Faro S."/>
            <person name="Ferguson D."/>
            <person name="Fisher S."/>
            <person name="Foley C.D."/>
            <person name="Franke A."/>
            <person name="Friedrich D."/>
            <person name="Gadbois L."/>
            <person name="Gearin G."/>
            <person name="Gearin C.R."/>
            <person name="Giannoukos G."/>
            <person name="Goode T."/>
            <person name="Graham J."/>
            <person name="Grandbois E."/>
            <person name="Grewal S."/>
            <person name="Gyaltsen K."/>
            <person name="Hafez N."/>
            <person name="Hagos B."/>
            <person name="Hall J."/>
            <person name="Henson C."/>
            <person name="Hollinger A."/>
            <person name="Honan T."/>
            <person name="Huard M.D."/>
            <person name="Hughes L."/>
            <person name="Hurhula B."/>
            <person name="Husby M.E."/>
            <person name="Kamat A."/>
            <person name="Kanga B."/>
            <person name="Kashin S."/>
            <person name="Khazanovich D."/>
            <person name="Kisner P."/>
            <person name="Lance K."/>
            <person name="Lara M."/>
            <person name="Lee W."/>
            <person name="Lennon N."/>
            <person name="Letendre F."/>
            <person name="LeVine R."/>
            <person name="Lipovsky A."/>
            <person name="Liu X."/>
            <person name="Liu J."/>
            <person name="Liu S."/>
            <person name="Lokyitsang T."/>
            <person name="Lokyitsang Y."/>
            <person name="Lubonja R."/>
            <person name="Lui A."/>
            <person name="MacDonald P."/>
            <person name="Magnisalis V."/>
            <person name="Maru K."/>
            <person name="Matthews C."/>
            <person name="McCusker W."/>
            <person name="McDonough S."/>
            <person name="Mehta T."/>
            <person name="Meldrim J."/>
            <person name="Meneus L."/>
            <person name="Mihai O."/>
            <person name="Mihalev A."/>
            <person name="Mihova T."/>
            <person name="Mittelman R."/>
            <person name="Mlenga V."/>
            <person name="Montmayeur A."/>
            <person name="Mulrain L."/>
            <person name="Navidi A."/>
            <person name="Naylor J."/>
            <person name="Negash T."/>
            <person name="Nguyen T."/>
            <person name="Nguyen N."/>
            <person name="Nicol R."/>
            <person name="Norbu C."/>
            <person name="Norbu N."/>
            <person name="Novod N."/>
            <person name="O'Neill B."/>
            <person name="Osman S."/>
            <person name="Markiewicz E."/>
            <person name="Oyono O.L."/>
            <person name="Patti C."/>
            <person name="Phunkhang P."/>
            <person name="Pierre F."/>
            <person name="Priest M."/>
            <person name="Raghuraman S."/>
            <person name="Rege F."/>
            <person name="Reyes R."/>
            <person name="Rise C."/>
            <person name="Rogov P."/>
            <person name="Ross K."/>
            <person name="Ryan E."/>
            <person name="Settipalli S."/>
            <person name="Shea T."/>
            <person name="Sherpa N."/>
            <person name="Shi L."/>
            <person name="Shih D."/>
            <person name="Sparrow T."/>
            <person name="Spaulding J."/>
            <person name="Stalker J."/>
            <person name="Stange-Thomann N."/>
            <person name="Stavropoulos S."/>
            <person name="Stone C."/>
            <person name="Strader C."/>
            <person name="Tesfaye S."/>
            <person name="Thomson T."/>
            <person name="Thoulutsang Y."/>
            <person name="Thoulutsang D."/>
            <person name="Topham K."/>
            <person name="Topping I."/>
            <person name="Tsamla T."/>
            <person name="Vassiliev H."/>
            <person name="Vo A."/>
            <person name="Wangchuk T."/>
            <person name="Wangdi T."/>
            <person name="Weiand M."/>
            <person name="Wilkinson J."/>
            <person name="Wilson A."/>
            <person name="Yadav S."/>
            <person name="Young G."/>
            <person name="Yu Q."/>
            <person name="Zembek L."/>
            <person name="Zhong D."/>
            <person name="Zimmer A."/>
            <person name="Zwirko Z."/>
            <person name="Jaffe D.B."/>
            <person name="Alvarez P."/>
            <person name="Brockman W."/>
            <person name="Butler J."/>
            <person name="Chin C."/>
            <person name="Gnerre S."/>
            <person name="Grabherr M."/>
            <person name="Kleber M."/>
            <person name="Mauceli E."/>
            <person name="MacCallum I."/>
        </authorList>
    </citation>
    <scope>NUCLEOTIDE SEQUENCE [LARGE SCALE GENOMIC DNA]</scope>
    <source>
        <strain evidence="3">Tucson 14030-0811.24</strain>
    </source>
</reference>
<evidence type="ECO:0000256" key="1">
    <source>
        <dbReference type="SAM" id="SignalP"/>
    </source>
</evidence>
<feature type="signal peptide" evidence="1">
    <location>
        <begin position="1"/>
        <end position="19"/>
    </location>
</feature>
<dbReference type="AlphaFoldDB" id="B4MTV5"/>
<proteinExistence type="predicted"/>
<organism evidence="2 3">
    <name type="scientific">Drosophila willistoni</name>
    <name type="common">Fruit fly</name>
    <dbReference type="NCBI Taxonomy" id="7260"/>
    <lineage>
        <taxon>Eukaryota</taxon>
        <taxon>Metazoa</taxon>
        <taxon>Ecdysozoa</taxon>
        <taxon>Arthropoda</taxon>
        <taxon>Hexapoda</taxon>
        <taxon>Insecta</taxon>
        <taxon>Pterygota</taxon>
        <taxon>Neoptera</taxon>
        <taxon>Endopterygota</taxon>
        <taxon>Diptera</taxon>
        <taxon>Brachycera</taxon>
        <taxon>Muscomorpha</taxon>
        <taxon>Ephydroidea</taxon>
        <taxon>Drosophilidae</taxon>
        <taxon>Drosophila</taxon>
        <taxon>Sophophora</taxon>
    </lineage>
</organism>